<accession>A0A1Y2GGQ0</accession>
<comment type="caution">
    <text evidence="2">The sequence shown here is derived from an EMBL/GenBank/DDBJ whole genome shotgun (WGS) entry which is preliminary data.</text>
</comment>
<dbReference type="RefSeq" id="XP_021879277.1">
    <property type="nucleotide sequence ID" value="XM_022026695.1"/>
</dbReference>
<gene>
    <name evidence="2" type="ORF">BCR41DRAFT_372547</name>
</gene>
<evidence type="ECO:0000313" key="2">
    <source>
        <dbReference type="EMBL" id="ORZ10370.1"/>
    </source>
</evidence>
<dbReference type="AlphaFoldDB" id="A0A1Y2GGQ0"/>
<evidence type="ECO:0000256" key="1">
    <source>
        <dbReference type="SAM" id="Phobius"/>
    </source>
</evidence>
<dbReference type="InParanoid" id="A0A1Y2GGQ0"/>
<keyword evidence="1" id="KW-1133">Transmembrane helix</keyword>
<dbReference type="Proteomes" id="UP000193648">
    <property type="component" value="Unassembled WGS sequence"/>
</dbReference>
<keyword evidence="1" id="KW-0812">Transmembrane</keyword>
<keyword evidence="3" id="KW-1185">Reference proteome</keyword>
<protein>
    <submittedName>
        <fullName evidence="2">Uncharacterized protein</fullName>
    </submittedName>
</protein>
<sequence>MGSVATSTRIRSINPRSCFLGCKPQNLVLVLSHRGCGDLIPYIADIIEIWIVDPFKRRHSMAAFTAPESCRVPRSSMNPAFACDTSLGSIFPYALLASALAFISEAVQIISFVVIFSCQYKIGGNNPLDASETKHQTSRVQ</sequence>
<feature type="transmembrane region" description="Helical" evidence="1">
    <location>
        <begin position="90"/>
        <end position="116"/>
    </location>
</feature>
<proteinExistence type="predicted"/>
<reference evidence="2 3" key="1">
    <citation type="submission" date="2016-07" db="EMBL/GenBank/DDBJ databases">
        <title>Pervasive Adenine N6-methylation of Active Genes in Fungi.</title>
        <authorList>
            <consortium name="DOE Joint Genome Institute"/>
            <person name="Mondo S.J."/>
            <person name="Dannebaum R.O."/>
            <person name="Kuo R.C."/>
            <person name="Labutti K."/>
            <person name="Haridas S."/>
            <person name="Kuo A."/>
            <person name="Salamov A."/>
            <person name="Ahrendt S.R."/>
            <person name="Lipzen A."/>
            <person name="Sullivan W."/>
            <person name="Andreopoulos W.B."/>
            <person name="Clum A."/>
            <person name="Lindquist E."/>
            <person name="Daum C."/>
            <person name="Ramamoorthy G.K."/>
            <person name="Gryganskyi A."/>
            <person name="Culley D."/>
            <person name="Magnuson J.K."/>
            <person name="James T.Y."/>
            <person name="O'Malley M.A."/>
            <person name="Stajich J.E."/>
            <person name="Spatafora J.W."/>
            <person name="Visel A."/>
            <person name="Grigoriev I.V."/>
        </authorList>
    </citation>
    <scope>NUCLEOTIDE SEQUENCE [LARGE SCALE GENOMIC DNA]</scope>
    <source>
        <strain evidence="2 3">NRRL 3116</strain>
    </source>
</reference>
<keyword evidence="1" id="KW-0472">Membrane</keyword>
<organism evidence="2 3">
    <name type="scientific">Lobosporangium transversale</name>
    <dbReference type="NCBI Taxonomy" id="64571"/>
    <lineage>
        <taxon>Eukaryota</taxon>
        <taxon>Fungi</taxon>
        <taxon>Fungi incertae sedis</taxon>
        <taxon>Mucoromycota</taxon>
        <taxon>Mortierellomycotina</taxon>
        <taxon>Mortierellomycetes</taxon>
        <taxon>Mortierellales</taxon>
        <taxon>Mortierellaceae</taxon>
        <taxon>Lobosporangium</taxon>
    </lineage>
</organism>
<name>A0A1Y2GGQ0_9FUNG</name>
<dbReference type="EMBL" id="MCFF01000031">
    <property type="protein sequence ID" value="ORZ10370.1"/>
    <property type="molecule type" value="Genomic_DNA"/>
</dbReference>
<evidence type="ECO:0000313" key="3">
    <source>
        <dbReference type="Proteomes" id="UP000193648"/>
    </source>
</evidence>
<dbReference type="GeneID" id="33568538"/>